<protein>
    <recommendedName>
        <fullName evidence="2">Extracellular solute-binding protein</fullName>
    </recommendedName>
</protein>
<name>X1DT20_9ZZZZ</name>
<evidence type="ECO:0008006" key="2">
    <source>
        <dbReference type="Google" id="ProtNLM"/>
    </source>
</evidence>
<sequence length="183" mass="20893">MFPGWWGGWTDKQNNYFIPEFNKMMAEKGIKLEYVEYPAPDATYKEKMVLDLAAGEAPDLLFIDLPWVGELVDAEYLADLTPKVNQWNEWDQWSPAVKGAVTFMGKVWALQEDTDTRPIIYRKDVFAKAGIPVLWQPKSWDDLLEAARTIKEKVPGVAPFTTHFGTTCVECTTMNGFYPFLIG</sequence>
<feature type="non-terminal residue" evidence="1">
    <location>
        <position position="183"/>
    </location>
</feature>
<accession>X1DT20</accession>
<comment type="caution">
    <text evidence="1">The sequence shown here is derived from an EMBL/GenBank/DDBJ whole genome shotgun (WGS) entry which is preliminary data.</text>
</comment>
<dbReference type="Pfam" id="PF01547">
    <property type="entry name" value="SBP_bac_1"/>
    <property type="match status" value="1"/>
</dbReference>
<gene>
    <name evidence="1" type="ORF">S03H2_09486</name>
</gene>
<dbReference type="Gene3D" id="3.40.190.10">
    <property type="entry name" value="Periplasmic binding protein-like II"/>
    <property type="match status" value="1"/>
</dbReference>
<evidence type="ECO:0000313" key="1">
    <source>
        <dbReference type="EMBL" id="GAH24181.1"/>
    </source>
</evidence>
<reference evidence="1" key="1">
    <citation type="journal article" date="2014" name="Front. Microbiol.">
        <title>High frequency of phylogenetically diverse reductive dehalogenase-homologous genes in deep subseafloor sedimentary metagenomes.</title>
        <authorList>
            <person name="Kawai M."/>
            <person name="Futagami T."/>
            <person name="Toyoda A."/>
            <person name="Takaki Y."/>
            <person name="Nishi S."/>
            <person name="Hori S."/>
            <person name="Arai W."/>
            <person name="Tsubouchi T."/>
            <person name="Morono Y."/>
            <person name="Uchiyama I."/>
            <person name="Ito T."/>
            <person name="Fujiyama A."/>
            <person name="Inagaki F."/>
            <person name="Takami H."/>
        </authorList>
    </citation>
    <scope>NUCLEOTIDE SEQUENCE</scope>
    <source>
        <strain evidence="1">Expedition CK06-06</strain>
    </source>
</reference>
<organism evidence="1">
    <name type="scientific">marine sediment metagenome</name>
    <dbReference type="NCBI Taxonomy" id="412755"/>
    <lineage>
        <taxon>unclassified sequences</taxon>
        <taxon>metagenomes</taxon>
        <taxon>ecological metagenomes</taxon>
    </lineage>
</organism>
<dbReference type="SUPFAM" id="SSF53850">
    <property type="entry name" value="Periplasmic binding protein-like II"/>
    <property type="match status" value="1"/>
</dbReference>
<proteinExistence type="predicted"/>
<dbReference type="PANTHER" id="PTHR43649">
    <property type="entry name" value="ARABINOSE-BINDING PROTEIN-RELATED"/>
    <property type="match status" value="1"/>
</dbReference>
<dbReference type="EMBL" id="BARU01004841">
    <property type="protein sequence ID" value="GAH24181.1"/>
    <property type="molecule type" value="Genomic_DNA"/>
</dbReference>
<dbReference type="AlphaFoldDB" id="X1DT20"/>
<dbReference type="InterPro" id="IPR006059">
    <property type="entry name" value="SBP"/>
</dbReference>
<dbReference type="InterPro" id="IPR050490">
    <property type="entry name" value="Bact_solute-bd_prot1"/>
</dbReference>